<dbReference type="RefSeq" id="WP_160485824.1">
    <property type="nucleotide sequence ID" value="NZ_WUBR01000002.1"/>
</dbReference>
<evidence type="ECO:0000313" key="3">
    <source>
        <dbReference type="Proteomes" id="UP000461409"/>
    </source>
</evidence>
<dbReference type="InterPro" id="IPR026881">
    <property type="entry name" value="WYL_dom"/>
</dbReference>
<comment type="caution">
    <text evidence="2">The sequence shown here is derived from an EMBL/GenBank/DDBJ whole genome shotgun (WGS) entry which is preliminary data.</text>
</comment>
<sequence length="108" mass="12008">MQHETTLEKTTLATIAEAIQLKRVIMVTYNGERLQLNPHQLFARHHSVYLRAFNPAKSLRHDEDPTLGNFNIAGMSDIDVTTDAFEPLASFDAEVVKAGDNALVSVDD</sequence>
<gene>
    <name evidence="2" type="ORF">GRF63_09845</name>
</gene>
<dbReference type="Proteomes" id="UP000461409">
    <property type="component" value="Unassembled WGS sequence"/>
</dbReference>
<accession>A0A844XDW3</accession>
<dbReference type="PROSITE" id="PS52050">
    <property type="entry name" value="WYL"/>
    <property type="match status" value="1"/>
</dbReference>
<dbReference type="EMBL" id="WUBR01000002">
    <property type="protein sequence ID" value="MWV28206.1"/>
    <property type="molecule type" value="Genomic_DNA"/>
</dbReference>
<keyword evidence="3" id="KW-1185">Reference proteome</keyword>
<reference evidence="2 3" key="2">
    <citation type="submission" date="2020-02" db="EMBL/GenBank/DDBJ databases">
        <title>Erythrobacter dongmakensis sp. nov., isolated from a tidal mudflat.</title>
        <authorList>
            <person name="Kim I.S."/>
        </authorList>
    </citation>
    <scope>NUCLEOTIDE SEQUENCE [LARGE SCALE GENOMIC DNA]</scope>
    <source>
        <strain evidence="2 3">GH3-10</strain>
    </source>
</reference>
<organism evidence="2 3">
    <name type="scientific">Aurantiacibacter rhizosphaerae</name>
    <dbReference type="NCBI Taxonomy" id="2691582"/>
    <lineage>
        <taxon>Bacteria</taxon>
        <taxon>Pseudomonadati</taxon>
        <taxon>Pseudomonadota</taxon>
        <taxon>Alphaproteobacteria</taxon>
        <taxon>Sphingomonadales</taxon>
        <taxon>Erythrobacteraceae</taxon>
        <taxon>Aurantiacibacter</taxon>
    </lineage>
</organism>
<evidence type="ECO:0000259" key="1">
    <source>
        <dbReference type="Pfam" id="PF13280"/>
    </source>
</evidence>
<proteinExistence type="predicted"/>
<name>A0A844XDW3_9SPHN</name>
<reference evidence="2 3" key="1">
    <citation type="submission" date="2019-12" db="EMBL/GenBank/DDBJ databases">
        <authorList>
            <person name="Lee S.D."/>
        </authorList>
    </citation>
    <scope>NUCLEOTIDE SEQUENCE [LARGE SCALE GENOMIC DNA]</scope>
    <source>
        <strain evidence="2 3">GH3-10</strain>
    </source>
</reference>
<feature type="domain" description="WYL" evidence="1">
    <location>
        <begin position="11"/>
        <end position="55"/>
    </location>
</feature>
<evidence type="ECO:0000313" key="2">
    <source>
        <dbReference type="EMBL" id="MWV28206.1"/>
    </source>
</evidence>
<dbReference type="Pfam" id="PF13280">
    <property type="entry name" value="WYL"/>
    <property type="match status" value="1"/>
</dbReference>
<dbReference type="AlphaFoldDB" id="A0A844XDW3"/>
<protein>
    <submittedName>
        <fullName evidence="2">WYL domain-containing protein</fullName>
    </submittedName>
</protein>